<protein>
    <submittedName>
        <fullName evidence="1">Uncharacterized protein</fullName>
    </submittedName>
</protein>
<organism evidence="1 2">
    <name type="scientific">Methylocaldum szegediense</name>
    <dbReference type="NCBI Taxonomy" id="73780"/>
    <lineage>
        <taxon>Bacteria</taxon>
        <taxon>Pseudomonadati</taxon>
        <taxon>Pseudomonadota</taxon>
        <taxon>Gammaproteobacteria</taxon>
        <taxon>Methylococcales</taxon>
        <taxon>Methylococcaceae</taxon>
        <taxon>Methylocaldum</taxon>
    </lineage>
</organism>
<reference evidence="1 2" key="1">
    <citation type="submission" date="2023-03" db="EMBL/GenBank/DDBJ databases">
        <authorList>
            <person name="Pearce D."/>
        </authorList>
    </citation>
    <scope>NUCLEOTIDE SEQUENCE [LARGE SCALE GENOMIC DNA]</scope>
    <source>
        <strain evidence="1">Msz</strain>
    </source>
</reference>
<dbReference type="EMBL" id="OX458333">
    <property type="protein sequence ID" value="CAI8969636.1"/>
    <property type="molecule type" value="Genomic_DNA"/>
</dbReference>
<evidence type="ECO:0000313" key="2">
    <source>
        <dbReference type="Proteomes" id="UP001162030"/>
    </source>
</evidence>
<accession>A0ABM9I962</accession>
<name>A0ABM9I962_9GAMM</name>
<dbReference type="Proteomes" id="UP001162030">
    <property type="component" value="Chromosome"/>
</dbReference>
<gene>
    <name evidence="1" type="ORF">MSZNOR_4851</name>
</gene>
<sequence>MKLDDYVAIKRGEKVTPGLITGSGLKLRERPVVQGGKE</sequence>
<proteinExistence type="predicted"/>
<evidence type="ECO:0000313" key="1">
    <source>
        <dbReference type="EMBL" id="CAI8969636.1"/>
    </source>
</evidence>
<keyword evidence="2" id="KW-1185">Reference proteome</keyword>